<dbReference type="OrthoDB" id="9949021at2"/>
<dbReference type="Proteomes" id="UP000182998">
    <property type="component" value="Unassembled WGS sequence"/>
</dbReference>
<reference evidence="1" key="2">
    <citation type="submission" date="2014-09" db="EMBL/GenBank/DDBJ databases">
        <authorList>
            <person name="GOMEZ-VALERO Laura"/>
        </authorList>
    </citation>
    <scope>NUCLEOTIDE SEQUENCE</scope>
    <source>
        <strain evidence="1">ATCC33218</strain>
    </source>
</reference>
<accession>A0A098GHW9</accession>
<evidence type="ECO:0000313" key="1">
    <source>
        <dbReference type="EMBL" id="CEG61071.1"/>
    </source>
</evidence>
<evidence type="ECO:0000313" key="3">
    <source>
        <dbReference type="Proteomes" id="UP000032414"/>
    </source>
</evidence>
<dbReference type="PATRIC" id="fig|451.8.peg.1522"/>
<keyword evidence="4" id="KW-1185">Reference proteome</keyword>
<evidence type="ECO:0000313" key="2">
    <source>
        <dbReference type="EMBL" id="SCY29324.1"/>
    </source>
</evidence>
<evidence type="ECO:0000313" key="4">
    <source>
        <dbReference type="Proteomes" id="UP000182998"/>
    </source>
</evidence>
<protein>
    <submittedName>
        <fullName evidence="1">Uncharacterized protein</fullName>
    </submittedName>
</protein>
<dbReference type="KEGG" id="tmc:LMI_1777"/>
<proteinExistence type="predicted"/>
<dbReference type="EMBL" id="LN614830">
    <property type="protein sequence ID" value="CEG61071.1"/>
    <property type="molecule type" value="Genomic_DNA"/>
</dbReference>
<dbReference type="Proteomes" id="UP000032414">
    <property type="component" value="Chromosome I"/>
</dbReference>
<dbReference type="HOGENOM" id="CLU_461467_0_0_6"/>
<gene>
    <name evidence="1" type="ORF">LMI_1777</name>
    <name evidence="2" type="ORF">SAMN02982997_01284</name>
</gene>
<dbReference type="EMBL" id="FMVN01000006">
    <property type="protein sequence ID" value="SCY29324.1"/>
    <property type="molecule type" value="Genomic_DNA"/>
</dbReference>
<reference evidence="3" key="1">
    <citation type="submission" date="2014-09" db="EMBL/GenBank/DDBJ databases">
        <authorList>
            <person name="Gomez-Valero L."/>
        </authorList>
    </citation>
    <scope>NUCLEOTIDE SEQUENCE [LARGE SCALE GENOMIC DNA]</scope>
    <source>
        <strain evidence="3">ATCC33218</strain>
    </source>
</reference>
<dbReference type="AlphaFoldDB" id="A0A098GHW9"/>
<reference evidence="2 4" key="3">
    <citation type="submission" date="2016-10" db="EMBL/GenBank/DDBJ databases">
        <authorList>
            <person name="Varghese N."/>
            <person name="Submissions S."/>
        </authorList>
    </citation>
    <scope>NUCLEOTIDE SEQUENCE [LARGE SCALE GENOMIC DNA]</scope>
    <source>
        <strain evidence="2 4">ATCC 33218</strain>
    </source>
</reference>
<name>A0A098GHW9_LEGMI</name>
<organism evidence="1 3">
    <name type="scientific">Legionella micdadei</name>
    <name type="common">Tatlockia micdadei</name>
    <dbReference type="NCBI Taxonomy" id="451"/>
    <lineage>
        <taxon>Bacteria</taxon>
        <taxon>Pseudomonadati</taxon>
        <taxon>Pseudomonadota</taxon>
        <taxon>Gammaproteobacteria</taxon>
        <taxon>Legionellales</taxon>
        <taxon>Legionellaceae</taxon>
        <taxon>Legionella</taxon>
    </lineage>
</organism>
<sequence length="591" mass="68087">MWYEKLIEAFISKINVNDQENAKKFLDFLFAQLKEIVFESNADTHFQIEMMLGVISNLFLKLNNAPEGTITLNYFAKFIIGLVVIYAKHGNENADFWSVHFIPFLIKSKKLGLTELSELITSYEQALVAGKRVFVFAKNSKRLPFRAQAQTLTINAVEKWVLSELKYEISINIPREMISAFKTMHSGLLSDFLGESSFLLGRSVEFDAFIDSLYKEIYEPFGGLAQLSEAEQQFFSNLQALINLVHEFEPTNEKIQHLIFRLQIASYAYMLHRDSSSYSRFANSCLNEIRKMTVACGENYPNLKLTLERLYYFLKAVGLLYIQFETDDALFVEEIAVVVQLEGLKKDLTFIGEMSYKTAERVLLAIVDAAAGYMQNRNTANLKLLRKSCAEIIEQGRSVLEKEPQGKLFLARVEFVLLSLELINQLSNKKQEASDSNNRSQTYGEREYKFHSRFETFSNLVKQFFDKASIDDRFTLYARIAEIIESVISTATLVYFQNRTDDNYQVLKWLSANLESDYGLMLFKLAPKLSALDSSLPYEELHKSLIKLNLALVKLEESRMDYYRKGGKHTSFPFVQIPEQESTSRDRSFSF</sequence>
<dbReference type="RefSeq" id="WP_045099374.1">
    <property type="nucleotide sequence ID" value="NZ_FMVN01000006.1"/>
</dbReference>